<sequence length="129" mass="13394">MRMLNARCAIVAIAVGGFAAGAGLLGSTTASADMIDDFGPLLTSTCSFDQIDAAMHQVAPAAAARLDASPVQRNILQFAFSQPAEKRAAALGQLAAQWKKMAGVSVPELSIDQAAGPMMQRVADSCHQY</sequence>
<protein>
    <submittedName>
        <fullName evidence="2">Hemophore-related protein</fullName>
    </submittedName>
</protein>
<evidence type="ECO:0000256" key="1">
    <source>
        <dbReference type="SAM" id="SignalP"/>
    </source>
</evidence>
<reference evidence="2 3" key="1">
    <citation type="submission" date="2024-10" db="EMBL/GenBank/DDBJ databases">
        <title>The Natural Products Discovery Center: Release of the First 8490 Sequenced Strains for Exploring Actinobacteria Biosynthetic Diversity.</title>
        <authorList>
            <person name="Kalkreuter E."/>
            <person name="Kautsar S.A."/>
            <person name="Yang D."/>
            <person name="Bader C.D."/>
            <person name="Teijaro C.N."/>
            <person name="Fluegel L."/>
            <person name="Davis C.M."/>
            <person name="Simpson J.R."/>
            <person name="Lauterbach L."/>
            <person name="Steele A.D."/>
            <person name="Gui C."/>
            <person name="Meng S."/>
            <person name="Li G."/>
            <person name="Viehrig K."/>
            <person name="Ye F."/>
            <person name="Su P."/>
            <person name="Kiefer A.F."/>
            <person name="Nichols A."/>
            <person name="Cepeda A.J."/>
            <person name="Yan W."/>
            <person name="Fan B."/>
            <person name="Jiang Y."/>
            <person name="Adhikari A."/>
            <person name="Zheng C.-J."/>
            <person name="Schuster L."/>
            <person name="Cowan T.M."/>
            <person name="Smanski M.J."/>
            <person name="Chevrette M.G."/>
            <person name="De Carvalho L.P.S."/>
            <person name="Shen B."/>
        </authorList>
    </citation>
    <scope>NUCLEOTIDE SEQUENCE [LARGE SCALE GENOMIC DNA]</scope>
    <source>
        <strain evidence="2 3">NPDC002593</strain>
    </source>
</reference>
<comment type="caution">
    <text evidence="2">The sequence shown here is derived from an EMBL/GenBank/DDBJ whole genome shotgun (WGS) entry which is preliminary data.</text>
</comment>
<evidence type="ECO:0000313" key="2">
    <source>
        <dbReference type="EMBL" id="MFF3568335.1"/>
    </source>
</evidence>
<dbReference type="InterPro" id="IPR032407">
    <property type="entry name" value="MHB"/>
</dbReference>
<dbReference type="NCBIfam" id="TIGR04529">
    <property type="entry name" value="MTB_hemophore"/>
    <property type="match status" value="1"/>
</dbReference>
<feature type="chain" id="PRO_5046716298" evidence="1">
    <location>
        <begin position="33"/>
        <end position="129"/>
    </location>
</feature>
<dbReference type="EMBL" id="JBIAQY010000003">
    <property type="protein sequence ID" value="MFF3568335.1"/>
    <property type="molecule type" value="Genomic_DNA"/>
</dbReference>
<gene>
    <name evidence="2" type="ORF">ACFYXQ_11240</name>
</gene>
<keyword evidence="3" id="KW-1185">Reference proteome</keyword>
<dbReference type="RefSeq" id="WP_083895291.1">
    <property type="nucleotide sequence ID" value="NZ_JBIAQY010000003.1"/>
</dbReference>
<evidence type="ECO:0000313" key="3">
    <source>
        <dbReference type="Proteomes" id="UP001601992"/>
    </source>
</evidence>
<keyword evidence="1" id="KW-0732">Signal</keyword>
<organism evidence="2 3">
    <name type="scientific">Nocardia jiangxiensis</name>
    <dbReference type="NCBI Taxonomy" id="282685"/>
    <lineage>
        <taxon>Bacteria</taxon>
        <taxon>Bacillati</taxon>
        <taxon>Actinomycetota</taxon>
        <taxon>Actinomycetes</taxon>
        <taxon>Mycobacteriales</taxon>
        <taxon>Nocardiaceae</taxon>
        <taxon>Nocardia</taxon>
    </lineage>
</organism>
<accession>A0ABW6RWD7</accession>
<proteinExistence type="predicted"/>
<feature type="signal peptide" evidence="1">
    <location>
        <begin position="1"/>
        <end position="32"/>
    </location>
</feature>
<dbReference type="Proteomes" id="UP001601992">
    <property type="component" value="Unassembled WGS sequence"/>
</dbReference>
<name>A0ABW6RWD7_9NOCA</name>